<sequence length="522" mass="57353">MSGRSPVSSLPLGRRSLLFGGLGGAAALTVGGLASGPAAAAESAEPAPIDFDLDTDNFLEWAQPSDDMAGQSPNGDLFGPMDVTVFLWINRLTALAVFDALAPYHESAVGIYSRIPRRPSSESATNRNMNTAAVHATYQIWKRVLPTKMASTRAMMSAMGLDPDDTSENLSSPVGIANVAAKAVWEGLKNDGMNFLGYEGGRKYNPRPWSDYTGYRPVNTAFELNNPSRWQPQLQPHNGRRLGGGHGDMGIYVVQHMVTPHLRKVKAHIFTDPSRFRLAPPTHVDHTRPREYKRSVDQILEASAHLTERQKLLSEVMDNKVWGIGHSSIVMARQHTEQLGMHGWIHYMLEHILATFEPTIVAWHHKVAYDAVRPVSAVRYLYGNRKLTAWGGPGKGTVKDLPASEWASYLGVSDHPEYPSGSTTIAAASAQSARRTFGTDTLDWKFTIAAGKSLVEPGITPHGDLPIHIRTWSEFARICADSRVWGGVHFQKTVDRSLELGEQFGDLAHEFVQRHVKGNVKG</sequence>
<comment type="caution">
    <text evidence="3">The sequence shown here is derived from an EMBL/GenBank/DDBJ whole genome shotgun (WGS) entry which is preliminary data.</text>
</comment>
<name>A0ABW2WLI6_9ACTN</name>
<dbReference type="PANTHER" id="PTHR34599:SF2">
    <property type="entry name" value="TRAF-TYPE DOMAIN-CONTAINING PROTEIN"/>
    <property type="match status" value="1"/>
</dbReference>
<evidence type="ECO:0000259" key="2">
    <source>
        <dbReference type="Pfam" id="PF22778"/>
    </source>
</evidence>
<dbReference type="InterPro" id="IPR052559">
    <property type="entry name" value="V-haloperoxidase"/>
</dbReference>
<dbReference type="Proteomes" id="UP001597023">
    <property type="component" value="Unassembled WGS sequence"/>
</dbReference>
<keyword evidence="4" id="KW-1185">Reference proteome</keyword>
<dbReference type="PROSITE" id="PS51318">
    <property type="entry name" value="TAT"/>
    <property type="match status" value="1"/>
</dbReference>
<dbReference type="InterPro" id="IPR036938">
    <property type="entry name" value="PAP2/HPO_sf"/>
</dbReference>
<proteinExistence type="predicted"/>
<dbReference type="EMBL" id="JBHTEB010000001">
    <property type="protein sequence ID" value="MFD0319237.1"/>
    <property type="molecule type" value="Genomic_DNA"/>
</dbReference>
<dbReference type="InterPro" id="IPR049283">
    <property type="entry name" value="DUF6851"/>
</dbReference>
<dbReference type="SUPFAM" id="SSF48317">
    <property type="entry name" value="Acid phosphatase/Vanadium-dependent haloperoxidase"/>
    <property type="match status" value="1"/>
</dbReference>
<evidence type="ECO:0000313" key="3">
    <source>
        <dbReference type="EMBL" id="MFD0319237.1"/>
    </source>
</evidence>
<dbReference type="RefSeq" id="WP_381617526.1">
    <property type="nucleotide sequence ID" value="NZ_JBHTEB010000001.1"/>
</dbReference>
<feature type="domain" description="DUF6851" evidence="1">
    <location>
        <begin position="93"/>
        <end position="232"/>
    </location>
</feature>
<dbReference type="Pfam" id="PF22778">
    <property type="entry name" value="VCPO_2nd"/>
    <property type="match status" value="1"/>
</dbReference>
<gene>
    <name evidence="3" type="ORF">ACFQZ6_34485</name>
</gene>
<accession>A0ABW2WLI6</accession>
<feature type="domain" description="Vanadium-dependent haloperoxidase NapH1-like second helical-bundle" evidence="2">
    <location>
        <begin position="354"/>
        <end position="521"/>
    </location>
</feature>
<dbReference type="Pfam" id="PF21167">
    <property type="entry name" value="DUF6851"/>
    <property type="match status" value="1"/>
</dbReference>
<organism evidence="3 4">
    <name type="scientific">Streptomyces flavalbus</name>
    <dbReference type="NCBI Taxonomy" id="2665155"/>
    <lineage>
        <taxon>Bacteria</taxon>
        <taxon>Bacillati</taxon>
        <taxon>Actinomycetota</taxon>
        <taxon>Actinomycetes</taxon>
        <taxon>Kitasatosporales</taxon>
        <taxon>Streptomycetaceae</taxon>
        <taxon>Streptomyces</taxon>
    </lineage>
</organism>
<dbReference type="PANTHER" id="PTHR34599">
    <property type="entry name" value="PEROXIDASE-RELATED"/>
    <property type="match status" value="1"/>
</dbReference>
<dbReference type="InterPro" id="IPR006311">
    <property type="entry name" value="TAT_signal"/>
</dbReference>
<protein>
    <submittedName>
        <fullName evidence="3">DUF6851 domain-containing protein</fullName>
    </submittedName>
</protein>
<reference evidence="4" key="1">
    <citation type="journal article" date="2019" name="Int. J. Syst. Evol. Microbiol.">
        <title>The Global Catalogue of Microorganisms (GCM) 10K type strain sequencing project: providing services to taxonomists for standard genome sequencing and annotation.</title>
        <authorList>
            <consortium name="The Broad Institute Genomics Platform"/>
            <consortium name="The Broad Institute Genome Sequencing Center for Infectious Disease"/>
            <person name="Wu L."/>
            <person name="Ma J."/>
        </authorList>
    </citation>
    <scope>NUCLEOTIDE SEQUENCE [LARGE SCALE GENOMIC DNA]</scope>
    <source>
        <strain evidence="4">CGMCC 4.7400</strain>
    </source>
</reference>
<evidence type="ECO:0000259" key="1">
    <source>
        <dbReference type="Pfam" id="PF21167"/>
    </source>
</evidence>
<evidence type="ECO:0000313" key="4">
    <source>
        <dbReference type="Proteomes" id="UP001597023"/>
    </source>
</evidence>
<dbReference type="InterPro" id="IPR055161">
    <property type="entry name" value="NapH1-like_2nd"/>
</dbReference>
<dbReference type="Gene3D" id="1.10.606.20">
    <property type="match status" value="1"/>
</dbReference>